<evidence type="ECO:0000313" key="8">
    <source>
        <dbReference type="Proteomes" id="UP001497516"/>
    </source>
</evidence>
<keyword evidence="1" id="KW-0479">Metal-binding</keyword>
<evidence type="ECO:0000256" key="2">
    <source>
        <dbReference type="ARBA" id="ARBA00022771"/>
    </source>
</evidence>
<dbReference type="AlphaFoldDB" id="A0AAV2F9S2"/>
<accession>A0AAV2F9S2</accession>
<evidence type="ECO:0000256" key="5">
    <source>
        <dbReference type="SAM" id="Phobius"/>
    </source>
</evidence>
<dbReference type="InterPro" id="IPR007527">
    <property type="entry name" value="Znf_SWIM"/>
</dbReference>
<gene>
    <name evidence="7" type="ORF">LTRI10_LOCUS35474</name>
</gene>
<dbReference type="PROSITE" id="PS50966">
    <property type="entry name" value="ZF_SWIM"/>
    <property type="match status" value="1"/>
</dbReference>
<keyword evidence="8" id="KW-1185">Reference proteome</keyword>
<dbReference type="PANTHER" id="PTHR47718:SF15">
    <property type="entry name" value="PROTEIN FAR1-RELATED SEQUENCE 5-LIKE"/>
    <property type="match status" value="1"/>
</dbReference>
<name>A0AAV2F9S2_9ROSI</name>
<keyword evidence="5" id="KW-1133">Transmembrane helix</keyword>
<evidence type="ECO:0000256" key="1">
    <source>
        <dbReference type="ARBA" id="ARBA00022723"/>
    </source>
</evidence>
<dbReference type="InterPro" id="IPR004330">
    <property type="entry name" value="FAR1_DNA_bnd_dom"/>
</dbReference>
<proteinExistence type="predicted"/>
<reference evidence="7 8" key="1">
    <citation type="submission" date="2024-04" db="EMBL/GenBank/DDBJ databases">
        <authorList>
            <person name="Fracassetti M."/>
        </authorList>
    </citation>
    <scope>NUCLEOTIDE SEQUENCE [LARGE SCALE GENOMIC DNA]</scope>
</reference>
<evidence type="ECO:0000313" key="7">
    <source>
        <dbReference type="EMBL" id="CAL1395014.1"/>
    </source>
</evidence>
<dbReference type="EMBL" id="OZ034819">
    <property type="protein sequence ID" value="CAL1395014.1"/>
    <property type="molecule type" value="Genomic_DNA"/>
</dbReference>
<sequence length="907" mass="103064">MPSDEAILAMVFDTLEGAELFYNAYAKKIGFSIRKRDSRQSRSGQMLMQKWVCSKEGYRQQKWINYAARIRKPRRLTRGGCEAMIRVNLDRDTGKWVVKSLVSAHNHKLVPSKYVHLLRSHREIKEGDEALIESLSTVGVSTRHITEICKEQHGGYQNMGFIPKDVENKVQAIRKNKIKGGDANTTIGYFEGRGQADSSFSFDYTLKEGNKLGNLFWADSTSRSDYALFGDVLAFDACYRRQKYNNPLVMLIGVNHHHQTVMFGCAFLKDEKSESYIWLLDTFVKCMGGKKPVSVITDGDKAMRQAISQVLPKAAHRLCSWHIDRNAGELKLGLMFLQGLNKFMKSRISVEEFEESWQHLVTETKLDQHPWVKGLYADRHMWCEAYLKGKFFGGMATTSRCEGMNSTINKYVDKKLTLFEFVKRYERMVDKLRFNESKDDFKAFNSKSLCSHVLRGYEKQAEELYTPTMFKLFREELKGETSYLLSEPMRKEGEFEIFKLHQWSKSSRVRIVEYDTKEDKVICSCSLFESMGIPCRHILNVIKLRGMHAIPQSCFKLRWTKKVKGLGSTDAGPSLLDNKLVETMRHGALVAKSYKIFQMASQSGVCFDKASTELTRLSSGIEKLMNESMPPPVKIKYGDVRDPDIVKTKGTACVAPNSKKPRKCSKCRQPDHNKSRCPRGMYKFFLIFGCLGECIILSFLILFSWQSNQVRPFDIFLSTPHVSASGIIGAVMTASHGDNSVASEVDDSQSTAAGFSYRSHALKSAVHADLFSSVSFMAQHGSFQKWFLDLTRFHVRLNFPSGRTFLSGATQLAHDFVNSQQPTNKALEAICPSATVSLQQQIVGPFSFRVDSGVTVGLNKQTNWYADAHDPVFAIEYALQVLGSAKAIAWYSPKHREFMVELRFFET</sequence>
<feature type="transmembrane region" description="Helical" evidence="5">
    <location>
        <begin position="684"/>
        <end position="705"/>
    </location>
</feature>
<evidence type="ECO:0000256" key="3">
    <source>
        <dbReference type="ARBA" id="ARBA00022833"/>
    </source>
</evidence>
<dbReference type="Pfam" id="PF04434">
    <property type="entry name" value="SWIM"/>
    <property type="match status" value="1"/>
</dbReference>
<evidence type="ECO:0000256" key="4">
    <source>
        <dbReference type="PROSITE-ProRule" id="PRU00325"/>
    </source>
</evidence>
<feature type="domain" description="SWIM-type" evidence="6">
    <location>
        <begin position="510"/>
        <end position="546"/>
    </location>
</feature>
<dbReference type="PANTHER" id="PTHR47718">
    <property type="entry name" value="OS01G0519700 PROTEIN"/>
    <property type="match status" value="1"/>
</dbReference>
<keyword evidence="2 4" id="KW-0863">Zinc-finger</keyword>
<dbReference type="Pfam" id="PF10551">
    <property type="entry name" value="MULE"/>
    <property type="match status" value="1"/>
</dbReference>
<dbReference type="InterPro" id="IPR018289">
    <property type="entry name" value="MULE_transposase_dom"/>
</dbReference>
<dbReference type="GO" id="GO:0008270">
    <property type="term" value="F:zinc ion binding"/>
    <property type="evidence" value="ECO:0007669"/>
    <property type="project" value="UniProtKB-KW"/>
</dbReference>
<evidence type="ECO:0000259" key="6">
    <source>
        <dbReference type="PROSITE" id="PS50966"/>
    </source>
</evidence>
<protein>
    <recommendedName>
        <fullName evidence="6">SWIM-type domain-containing protein</fullName>
    </recommendedName>
</protein>
<dbReference type="Pfam" id="PF03101">
    <property type="entry name" value="FAR1"/>
    <property type="match status" value="1"/>
</dbReference>
<dbReference type="Proteomes" id="UP001497516">
    <property type="component" value="Chromosome 6"/>
</dbReference>
<keyword evidence="5" id="KW-0812">Transmembrane</keyword>
<keyword evidence="3" id="KW-0862">Zinc</keyword>
<dbReference type="SMART" id="SM00575">
    <property type="entry name" value="ZnF_PMZ"/>
    <property type="match status" value="1"/>
</dbReference>
<keyword evidence="5" id="KW-0472">Membrane</keyword>
<dbReference type="InterPro" id="IPR006564">
    <property type="entry name" value="Znf_PMZ"/>
</dbReference>
<organism evidence="7 8">
    <name type="scientific">Linum trigynum</name>
    <dbReference type="NCBI Taxonomy" id="586398"/>
    <lineage>
        <taxon>Eukaryota</taxon>
        <taxon>Viridiplantae</taxon>
        <taxon>Streptophyta</taxon>
        <taxon>Embryophyta</taxon>
        <taxon>Tracheophyta</taxon>
        <taxon>Spermatophyta</taxon>
        <taxon>Magnoliopsida</taxon>
        <taxon>eudicotyledons</taxon>
        <taxon>Gunneridae</taxon>
        <taxon>Pentapetalae</taxon>
        <taxon>rosids</taxon>
        <taxon>fabids</taxon>
        <taxon>Malpighiales</taxon>
        <taxon>Linaceae</taxon>
        <taxon>Linum</taxon>
    </lineage>
</organism>